<sequence length="283" mass="33250">MYKQSNYNYFVPYKEEKFIYYNALTRNSFTMSKAEHERIQIEFADPISFELGFPTVFRHFKECGFFVKEGIDEIANLRFKYNKEVVYCSDVHITLCQNKEVQSMELLVVAIQKHLFDIINTIHPPTLHLDSTEEKTLSFYEEVFTPVAAYVEKQCKQNGISFRQQEAKEVGDDKCCSLNLPRLYRYVILNNGDVYSGEPGKKDSELWGKLANDGTIEWDEQQREQALSVPWFETEKCRRCKHLYLFSPICLRVINSKRGRCFQDLGVVTPEEMIVKEFEEKNA</sequence>
<dbReference type="EMBL" id="AFBN01000012">
    <property type="protein sequence ID" value="EGF59183.1"/>
    <property type="molecule type" value="Genomic_DNA"/>
</dbReference>
<dbReference type="STRING" id="763034.HMPREF9446_00647"/>
<reference evidence="1 2" key="1">
    <citation type="submission" date="2011-02" db="EMBL/GenBank/DDBJ databases">
        <authorList>
            <person name="Weinstock G."/>
            <person name="Sodergren E."/>
            <person name="Clifton S."/>
            <person name="Fulton L."/>
            <person name="Fulton B."/>
            <person name="Courtney L."/>
            <person name="Fronick C."/>
            <person name="Harrison M."/>
            <person name="Strong C."/>
            <person name="Farmer C."/>
            <person name="Delahaunty K."/>
            <person name="Markovic C."/>
            <person name="Hall O."/>
            <person name="Minx P."/>
            <person name="Tomlinson C."/>
            <person name="Mitreva M."/>
            <person name="Hou S."/>
            <person name="Chen J."/>
            <person name="Wollam A."/>
            <person name="Pepin K.H."/>
            <person name="Johnson M."/>
            <person name="Bhonagiri V."/>
            <person name="Zhang X."/>
            <person name="Suruliraj S."/>
            <person name="Warren W."/>
            <person name="Chinwalla A."/>
            <person name="Mardis E.R."/>
            <person name="Wilson R.K."/>
        </authorList>
    </citation>
    <scope>NUCLEOTIDE SEQUENCE [LARGE SCALE GENOMIC DNA]</scope>
    <source>
        <strain evidence="1 2">YIT 12057</strain>
    </source>
</reference>
<protein>
    <submittedName>
        <fullName evidence="1">Uncharacterized protein</fullName>
    </submittedName>
</protein>
<dbReference type="HOGENOM" id="CLU_982299_0_0_10"/>
<dbReference type="AlphaFoldDB" id="F3PPJ6"/>
<evidence type="ECO:0000313" key="1">
    <source>
        <dbReference type="EMBL" id="EGF59183.1"/>
    </source>
</evidence>
<dbReference type="Proteomes" id="UP000003416">
    <property type="component" value="Unassembled WGS sequence"/>
</dbReference>
<name>F3PPJ6_9BACE</name>
<comment type="caution">
    <text evidence="1">The sequence shown here is derived from an EMBL/GenBank/DDBJ whole genome shotgun (WGS) entry which is preliminary data.</text>
</comment>
<accession>F3PPJ6</accession>
<organism evidence="1 2">
    <name type="scientific">Bacteroides fluxus YIT 12057</name>
    <dbReference type="NCBI Taxonomy" id="763034"/>
    <lineage>
        <taxon>Bacteria</taxon>
        <taxon>Pseudomonadati</taxon>
        <taxon>Bacteroidota</taxon>
        <taxon>Bacteroidia</taxon>
        <taxon>Bacteroidales</taxon>
        <taxon>Bacteroidaceae</taxon>
        <taxon>Bacteroides</taxon>
    </lineage>
</organism>
<evidence type="ECO:0000313" key="2">
    <source>
        <dbReference type="Proteomes" id="UP000003416"/>
    </source>
</evidence>
<proteinExistence type="predicted"/>
<gene>
    <name evidence="1" type="ORF">HMPREF9446_00647</name>
</gene>
<keyword evidence="2" id="KW-1185">Reference proteome</keyword>